<dbReference type="RefSeq" id="WP_148882746.1">
    <property type="nucleotide sequence ID" value="NZ_CP041932.1"/>
</dbReference>
<dbReference type="EMBL" id="CP041932">
    <property type="protein sequence ID" value="QEK14737.1"/>
    <property type="molecule type" value="Genomic_DNA"/>
</dbReference>
<accession>A0A5C0SLS9</accession>
<protein>
    <submittedName>
        <fullName evidence="1">Uncharacterized protein</fullName>
    </submittedName>
</protein>
<proteinExistence type="predicted"/>
<dbReference type="AlphaFoldDB" id="A0A5C0SLS9"/>
<organism evidence="1 2">
    <name type="scientific">Thermococcus aciditolerans</name>
    <dbReference type="NCBI Taxonomy" id="2598455"/>
    <lineage>
        <taxon>Archaea</taxon>
        <taxon>Methanobacteriati</taxon>
        <taxon>Methanobacteriota</taxon>
        <taxon>Thermococci</taxon>
        <taxon>Thermococcales</taxon>
        <taxon>Thermococcaceae</taxon>
        <taxon>Thermococcus</taxon>
    </lineage>
</organism>
<evidence type="ECO:0000313" key="2">
    <source>
        <dbReference type="Proteomes" id="UP000322631"/>
    </source>
</evidence>
<dbReference type="Proteomes" id="UP000322631">
    <property type="component" value="Chromosome"/>
</dbReference>
<evidence type="ECO:0000313" key="1">
    <source>
        <dbReference type="EMBL" id="QEK14737.1"/>
    </source>
</evidence>
<gene>
    <name evidence="1" type="ORF">FPV09_06110</name>
</gene>
<dbReference type="KEGG" id="them:FPV09_06110"/>
<dbReference type="GeneID" id="41609411"/>
<keyword evidence="2" id="KW-1185">Reference proteome</keyword>
<sequence>MTEGDRRNLITTSQELRRLRRRTVSAIINQLHGFDAHEEFSDLLEEVKNKYGVTRIGLFDIDLILWDFKNGLPLALLEVKSRYQLREDDGYAFFDEPQYTFLEDLAFYLGVPAYYIVKTRVKWLVWRVEKGLAVRRELADGRKVVLLPLEKARRFNSGGMVHKFIKEELLGRR</sequence>
<name>A0A5C0SLS9_9EURY</name>
<reference evidence="1 2" key="1">
    <citation type="submission" date="2019-07" db="EMBL/GenBank/DDBJ databases">
        <title>Complete genome of Thermococcus acidophilus.</title>
        <authorList>
            <person name="Li X."/>
        </authorList>
    </citation>
    <scope>NUCLEOTIDE SEQUENCE [LARGE SCALE GENOMIC DNA]</scope>
    <source>
        <strain evidence="1 2">SY113</strain>
    </source>
</reference>